<dbReference type="EMBL" id="BARV01007412">
    <property type="protein sequence ID" value="GAI07635.1"/>
    <property type="molecule type" value="Genomic_DNA"/>
</dbReference>
<dbReference type="AlphaFoldDB" id="X1LYZ1"/>
<protein>
    <submittedName>
        <fullName evidence="1">Uncharacterized protein</fullName>
    </submittedName>
</protein>
<proteinExistence type="predicted"/>
<accession>X1LYZ1</accession>
<organism evidence="1">
    <name type="scientific">marine sediment metagenome</name>
    <dbReference type="NCBI Taxonomy" id="412755"/>
    <lineage>
        <taxon>unclassified sequences</taxon>
        <taxon>metagenomes</taxon>
        <taxon>ecological metagenomes</taxon>
    </lineage>
</organism>
<evidence type="ECO:0000313" key="1">
    <source>
        <dbReference type="EMBL" id="GAI07635.1"/>
    </source>
</evidence>
<reference evidence="1" key="1">
    <citation type="journal article" date="2014" name="Front. Microbiol.">
        <title>High frequency of phylogenetically diverse reductive dehalogenase-homologous genes in deep subseafloor sedimentary metagenomes.</title>
        <authorList>
            <person name="Kawai M."/>
            <person name="Futagami T."/>
            <person name="Toyoda A."/>
            <person name="Takaki Y."/>
            <person name="Nishi S."/>
            <person name="Hori S."/>
            <person name="Arai W."/>
            <person name="Tsubouchi T."/>
            <person name="Morono Y."/>
            <person name="Uchiyama I."/>
            <person name="Ito T."/>
            <person name="Fujiyama A."/>
            <person name="Inagaki F."/>
            <person name="Takami H."/>
        </authorList>
    </citation>
    <scope>NUCLEOTIDE SEQUENCE</scope>
    <source>
        <strain evidence="1">Expedition CK06-06</strain>
    </source>
</reference>
<sequence length="57" mass="6546">MDFRGRIEVTTKGVFPFLNQLGIDDKKGKQQPVNGDYGYFFAVDISKTSLVLNEYRE</sequence>
<gene>
    <name evidence="1" type="ORF">S06H3_15099</name>
</gene>
<name>X1LYZ1_9ZZZZ</name>
<comment type="caution">
    <text evidence="1">The sequence shown here is derived from an EMBL/GenBank/DDBJ whole genome shotgun (WGS) entry which is preliminary data.</text>
</comment>